<protein>
    <submittedName>
        <fullName evidence="3">Glycosyltransferase family 2 protein</fullName>
    </submittedName>
</protein>
<evidence type="ECO:0000256" key="1">
    <source>
        <dbReference type="SAM" id="Phobius"/>
    </source>
</evidence>
<reference evidence="3 4" key="1">
    <citation type="submission" date="2023-08" db="EMBL/GenBank/DDBJ databases">
        <title>Implementing the SeqCode for naming new Mesorhizobium species isolated from Vachellia karroo root nodules.</title>
        <authorList>
            <person name="Van Lill M."/>
        </authorList>
    </citation>
    <scope>NUCLEOTIDE SEQUENCE [LARGE SCALE GENOMIC DNA]</scope>
    <source>
        <strain evidence="3 4">VK24D</strain>
    </source>
</reference>
<dbReference type="SUPFAM" id="SSF53448">
    <property type="entry name" value="Nucleotide-diphospho-sugar transferases"/>
    <property type="match status" value="1"/>
</dbReference>
<keyword evidence="1" id="KW-0472">Membrane</keyword>
<dbReference type="RefSeq" id="WP_320287387.1">
    <property type="nucleotide sequence ID" value="NZ_JAVIIW010000010.1"/>
</dbReference>
<dbReference type="Proteomes" id="UP001287059">
    <property type="component" value="Unassembled WGS sequence"/>
</dbReference>
<name>A0ABU4XWE6_9HYPH</name>
<organism evidence="3 4">
    <name type="scientific">Mesorhizobium album</name>
    <dbReference type="NCBI Taxonomy" id="3072314"/>
    <lineage>
        <taxon>Bacteria</taxon>
        <taxon>Pseudomonadati</taxon>
        <taxon>Pseudomonadota</taxon>
        <taxon>Alphaproteobacteria</taxon>
        <taxon>Hyphomicrobiales</taxon>
        <taxon>Phyllobacteriaceae</taxon>
        <taxon>Mesorhizobium</taxon>
    </lineage>
</organism>
<keyword evidence="1" id="KW-0812">Transmembrane</keyword>
<sequence>MVGDLPTYSVVMEMENAKSIDWDEIGVGLTALSDEIASVSAAGFASPKVIISHPGHDVDAQSLRDHINREAPQLKEVAELCFVACPGGRYYELKNNGILATDADVVIFMDSDTVPESDWLSILLSPFRNPETVCVNGYTYLFYDDFFSRTFALIWFFPMARGDKKFAAKRAINANNVAFRREWIAANTFPQNNGFKVSCTLLMHRLRREGHEIVHVDARVYHYPPRGWRFFCWRALVTGRDADRKFVALRAPSRARRIVKSFSRWWTMSWRTTRRVIRHAPQTGMPLWQVPFSLAVGLTFYTLAFFGQFSLAAGLFRDKIEILPDYVGHS</sequence>
<feature type="transmembrane region" description="Helical" evidence="1">
    <location>
        <begin position="292"/>
        <end position="316"/>
    </location>
</feature>
<dbReference type="Pfam" id="PF00535">
    <property type="entry name" value="Glycos_transf_2"/>
    <property type="match status" value="1"/>
</dbReference>
<dbReference type="Gene3D" id="3.90.550.10">
    <property type="entry name" value="Spore Coat Polysaccharide Biosynthesis Protein SpsA, Chain A"/>
    <property type="match status" value="1"/>
</dbReference>
<keyword evidence="4" id="KW-1185">Reference proteome</keyword>
<dbReference type="EMBL" id="JAVIIW010000010">
    <property type="protein sequence ID" value="MDX8479023.1"/>
    <property type="molecule type" value="Genomic_DNA"/>
</dbReference>
<comment type="caution">
    <text evidence="3">The sequence shown here is derived from an EMBL/GenBank/DDBJ whole genome shotgun (WGS) entry which is preliminary data.</text>
</comment>
<feature type="domain" description="Glycosyltransferase 2-like" evidence="2">
    <location>
        <begin position="94"/>
        <end position="163"/>
    </location>
</feature>
<dbReference type="InterPro" id="IPR001173">
    <property type="entry name" value="Glyco_trans_2-like"/>
</dbReference>
<evidence type="ECO:0000313" key="4">
    <source>
        <dbReference type="Proteomes" id="UP001287059"/>
    </source>
</evidence>
<evidence type="ECO:0000259" key="2">
    <source>
        <dbReference type="Pfam" id="PF00535"/>
    </source>
</evidence>
<gene>
    <name evidence="3" type="ORF">RFN28_11130</name>
</gene>
<evidence type="ECO:0000313" key="3">
    <source>
        <dbReference type="EMBL" id="MDX8479023.1"/>
    </source>
</evidence>
<accession>A0ABU4XWE6</accession>
<dbReference type="InterPro" id="IPR029044">
    <property type="entry name" value="Nucleotide-diphossugar_trans"/>
</dbReference>
<keyword evidence="1" id="KW-1133">Transmembrane helix</keyword>
<proteinExistence type="predicted"/>